<dbReference type="EMBL" id="BONF01000045">
    <property type="protein sequence ID" value="GIF85247.1"/>
    <property type="molecule type" value="Genomic_DNA"/>
</dbReference>
<sequence length="250" mass="28480">MRQRRLAANTAAMTVQIYDIMACNVYWDFDDSLGLPREQHKFLVSFHPSETPVPDLVDRIVARGPGGYEAVFTNQMFTNANRDGWIYDPSLNYHWYMLNVPTGFLPEGTYTIEVVTKDGQVLSRSREQRDAPSRAIVDSYLALKDRLAYTLTSWTTLAELGGPDAYYVYRLAKARSLREFDTQRLLWWDNIYIRRARGVEPQAGLNKGAVDLPIELTPGEGYGVFVEITDGNVQSEANICIFQPHRFLVA</sequence>
<accession>A0A8J3JI32</accession>
<name>A0A8J3JI32_9ACTN</name>
<gene>
    <name evidence="1" type="ORF">Cba03nite_65960</name>
</gene>
<evidence type="ECO:0000313" key="1">
    <source>
        <dbReference type="EMBL" id="GIF85247.1"/>
    </source>
</evidence>
<keyword evidence="2" id="KW-1185">Reference proteome</keyword>
<reference evidence="1 2" key="1">
    <citation type="submission" date="2021-01" db="EMBL/GenBank/DDBJ databases">
        <title>Whole genome shotgun sequence of Catellatospora bangladeshensis NBRC 107357.</title>
        <authorList>
            <person name="Komaki H."/>
            <person name="Tamura T."/>
        </authorList>
    </citation>
    <scope>NUCLEOTIDE SEQUENCE [LARGE SCALE GENOMIC DNA]</scope>
    <source>
        <strain evidence="1 2">NBRC 107357</strain>
    </source>
</reference>
<evidence type="ECO:0000313" key="2">
    <source>
        <dbReference type="Proteomes" id="UP000601223"/>
    </source>
</evidence>
<dbReference type="AlphaFoldDB" id="A0A8J3JI32"/>
<dbReference type="Proteomes" id="UP000601223">
    <property type="component" value="Unassembled WGS sequence"/>
</dbReference>
<organism evidence="1 2">
    <name type="scientific">Catellatospora bangladeshensis</name>
    <dbReference type="NCBI Taxonomy" id="310355"/>
    <lineage>
        <taxon>Bacteria</taxon>
        <taxon>Bacillati</taxon>
        <taxon>Actinomycetota</taxon>
        <taxon>Actinomycetes</taxon>
        <taxon>Micromonosporales</taxon>
        <taxon>Micromonosporaceae</taxon>
        <taxon>Catellatospora</taxon>
    </lineage>
</organism>
<comment type="caution">
    <text evidence="1">The sequence shown here is derived from an EMBL/GenBank/DDBJ whole genome shotgun (WGS) entry which is preliminary data.</text>
</comment>
<protein>
    <submittedName>
        <fullName evidence="1">Uncharacterized protein</fullName>
    </submittedName>
</protein>
<proteinExistence type="predicted"/>